<dbReference type="InterPro" id="IPR055296">
    <property type="entry name" value="SRL2-like"/>
</dbReference>
<evidence type="ECO:0000313" key="1">
    <source>
        <dbReference type="EMBL" id="KAI5318424.1"/>
    </source>
</evidence>
<reference evidence="1 2" key="1">
    <citation type="journal article" date="2022" name="G3 (Bethesda)">
        <title>Whole-genome sequence and methylome profiling of the almond [Prunus dulcis (Mill.) D.A. Webb] cultivar 'Nonpareil'.</title>
        <authorList>
            <person name="D'Amico-Willman K.M."/>
            <person name="Ouma W.Z."/>
            <person name="Meulia T."/>
            <person name="Sideli G.M."/>
            <person name="Gradziel T.M."/>
            <person name="Fresnedo-Ramirez J."/>
        </authorList>
    </citation>
    <scope>NUCLEOTIDE SEQUENCE [LARGE SCALE GENOMIC DNA]</scope>
    <source>
        <strain evidence="1">Clone GOH B32 T37-40</strain>
    </source>
</reference>
<dbReference type="PANTHER" id="PTHR46087:SF9">
    <property type="entry name" value="ARM REPEAT SUPERFAMILY PROTEIN"/>
    <property type="match status" value="1"/>
</dbReference>
<sequence length="181" mass="20154">MKSIHCSLDDDNLGTDVIKWNRSFREEVGEPGPILDAMAVMLENISTITVIARTTISAVYRAAQIVASLPNLSYQNKAFPEALFHQLLPAMVHPDHETRVGALRVFSVVLVPSSVCPGLSSSNTESRKAMDFPRTLSRTVSVFSSSAALFEKLRREKIYLRESICEDNDENVVNEGEQRDQ</sequence>
<organism evidence="1 2">
    <name type="scientific">Prunus dulcis</name>
    <name type="common">Almond</name>
    <name type="synonym">Amygdalus dulcis</name>
    <dbReference type="NCBI Taxonomy" id="3755"/>
    <lineage>
        <taxon>Eukaryota</taxon>
        <taxon>Viridiplantae</taxon>
        <taxon>Streptophyta</taxon>
        <taxon>Embryophyta</taxon>
        <taxon>Tracheophyta</taxon>
        <taxon>Spermatophyta</taxon>
        <taxon>Magnoliopsida</taxon>
        <taxon>eudicotyledons</taxon>
        <taxon>Gunneridae</taxon>
        <taxon>Pentapetalae</taxon>
        <taxon>rosids</taxon>
        <taxon>fabids</taxon>
        <taxon>Rosales</taxon>
        <taxon>Rosaceae</taxon>
        <taxon>Amygdaloideae</taxon>
        <taxon>Amygdaleae</taxon>
        <taxon>Prunus</taxon>
    </lineage>
</organism>
<evidence type="ECO:0000313" key="2">
    <source>
        <dbReference type="Proteomes" id="UP001054821"/>
    </source>
</evidence>
<gene>
    <name evidence="1" type="ORF">L3X38_038132</name>
</gene>
<dbReference type="EMBL" id="JAJFAZ020000007">
    <property type="protein sequence ID" value="KAI5318424.1"/>
    <property type="molecule type" value="Genomic_DNA"/>
</dbReference>
<dbReference type="Proteomes" id="UP001054821">
    <property type="component" value="Chromosome 7"/>
</dbReference>
<proteinExistence type="predicted"/>
<name>A0AAD4V5V6_PRUDU</name>
<dbReference type="PANTHER" id="PTHR46087">
    <property type="entry name" value="PUTATIVE, EXPRESSED-RELATED"/>
    <property type="match status" value="1"/>
</dbReference>
<dbReference type="AlphaFoldDB" id="A0AAD4V5V6"/>
<evidence type="ECO:0008006" key="3">
    <source>
        <dbReference type="Google" id="ProtNLM"/>
    </source>
</evidence>
<comment type="caution">
    <text evidence="1">The sequence shown here is derived from an EMBL/GenBank/DDBJ whole genome shotgun (WGS) entry which is preliminary data.</text>
</comment>
<keyword evidence="2" id="KW-1185">Reference proteome</keyword>
<accession>A0AAD4V5V6</accession>
<protein>
    <recommendedName>
        <fullName evidence="3">ARM repeat superfamily protein</fullName>
    </recommendedName>
</protein>